<organism evidence="1 2">
    <name type="scientific">Tautonia plasticadhaerens</name>
    <dbReference type="NCBI Taxonomy" id="2527974"/>
    <lineage>
        <taxon>Bacteria</taxon>
        <taxon>Pseudomonadati</taxon>
        <taxon>Planctomycetota</taxon>
        <taxon>Planctomycetia</taxon>
        <taxon>Isosphaerales</taxon>
        <taxon>Isosphaeraceae</taxon>
        <taxon>Tautonia</taxon>
    </lineage>
</organism>
<dbReference type="EMBL" id="CP036426">
    <property type="protein sequence ID" value="QDV36981.1"/>
    <property type="molecule type" value="Genomic_DNA"/>
</dbReference>
<dbReference type="AlphaFoldDB" id="A0A518H859"/>
<evidence type="ECO:0000313" key="1">
    <source>
        <dbReference type="EMBL" id="QDV36981.1"/>
    </source>
</evidence>
<dbReference type="OrthoDB" id="9805629at2"/>
<gene>
    <name evidence="1" type="ORF">ElP_49120</name>
</gene>
<evidence type="ECO:0000313" key="2">
    <source>
        <dbReference type="Proteomes" id="UP000317835"/>
    </source>
</evidence>
<keyword evidence="2" id="KW-1185">Reference proteome</keyword>
<protein>
    <submittedName>
        <fullName evidence="1">Uncharacterized protein</fullName>
    </submittedName>
</protein>
<reference evidence="1 2" key="1">
    <citation type="submission" date="2019-02" db="EMBL/GenBank/DDBJ databases">
        <title>Deep-cultivation of Planctomycetes and their phenomic and genomic characterization uncovers novel biology.</title>
        <authorList>
            <person name="Wiegand S."/>
            <person name="Jogler M."/>
            <person name="Boedeker C."/>
            <person name="Pinto D."/>
            <person name="Vollmers J."/>
            <person name="Rivas-Marin E."/>
            <person name="Kohn T."/>
            <person name="Peeters S.H."/>
            <person name="Heuer A."/>
            <person name="Rast P."/>
            <person name="Oberbeckmann S."/>
            <person name="Bunk B."/>
            <person name="Jeske O."/>
            <person name="Meyerdierks A."/>
            <person name="Storesund J.E."/>
            <person name="Kallscheuer N."/>
            <person name="Luecker S."/>
            <person name="Lage O.M."/>
            <person name="Pohl T."/>
            <person name="Merkel B.J."/>
            <person name="Hornburger P."/>
            <person name="Mueller R.-W."/>
            <person name="Bruemmer F."/>
            <person name="Labrenz M."/>
            <person name="Spormann A.M."/>
            <person name="Op den Camp H."/>
            <person name="Overmann J."/>
            <person name="Amann R."/>
            <person name="Jetten M.S.M."/>
            <person name="Mascher T."/>
            <person name="Medema M.H."/>
            <person name="Devos D.P."/>
            <person name="Kaster A.-K."/>
            <person name="Ovreas L."/>
            <person name="Rohde M."/>
            <person name="Galperin M.Y."/>
            <person name="Jogler C."/>
        </authorList>
    </citation>
    <scope>NUCLEOTIDE SEQUENCE [LARGE SCALE GENOMIC DNA]</scope>
    <source>
        <strain evidence="1 2">ElP</strain>
    </source>
</reference>
<dbReference type="KEGG" id="tpla:ElP_49120"/>
<name>A0A518H859_9BACT</name>
<proteinExistence type="predicted"/>
<dbReference type="Proteomes" id="UP000317835">
    <property type="component" value="Chromosome"/>
</dbReference>
<sequence>MENERKWRKIRFARHLSGLIKGTGLSRTQFAERAKVPFPWLQRATTEGITRLDCRGREHLDKIARWFGVNDVDRLWDRDFVAPPPWNTREARAGRFAEDLRRLVLERGEDAEPVRTVLRLIREAGGPQDEDRHDVETAAHA</sequence>
<dbReference type="RefSeq" id="WP_145274120.1">
    <property type="nucleotide sequence ID" value="NZ_CP036426.1"/>
</dbReference>
<accession>A0A518H859</accession>